<reference evidence="3" key="2">
    <citation type="submission" date="2021-04" db="EMBL/GenBank/DDBJ databases">
        <authorList>
            <person name="Dong X."/>
        </authorList>
    </citation>
    <scope>NUCLEOTIDE SEQUENCE</scope>
    <source>
        <strain evidence="3">ZWT</strain>
    </source>
</reference>
<evidence type="ECO:0000259" key="2">
    <source>
        <dbReference type="Pfam" id="PF14242"/>
    </source>
</evidence>
<gene>
    <name evidence="3" type="ORF">KDK92_17300</name>
</gene>
<dbReference type="RefSeq" id="WP_250860613.1">
    <property type="nucleotide sequence ID" value="NZ_JAGSOJ010000004.1"/>
</dbReference>
<sequence length="148" mass="16665">MKITLEQIDLLRKRANVSYSEAKEALEINDGDIVNALAYLEQQKKIKGKPFQDSTTNLVDTIKKLIQKGFEIRLLVSKEDRMKLDISLNLLILALIVATPITLIATALSLLTKHTLRFSRRGNEDFTINKTITKISDTINSSLDGTHQ</sequence>
<evidence type="ECO:0000313" key="3">
    <source>
        <dbReference type="EMBL" id="MCM1991494.1"/>
    </source>
</evidence>
<keyword evidence="1" id="KW-1133">Transmembrane helix</keyword>
<dbReference type="CDD" id="cd14360">
    <property type="entry name" value="UBA_NAC_like_bac"/>
    <property type="match status" value="1"/>
</dbReference>
<keyword evidence="4" id="KW-1185">Reference proteome</keyword>
<protein>
    <submittedName>
        <fullName evidence="3">DUF4342 domain-containing protein</fullName>
    </submittedName>
</protein>
<name>A0A9J6P5T0_9CLOT</name>
<dbReference type="Proteomes" id="UP001056429">
    <property type="component" value="Unassembled WGS sequence"/>
</dbReference>
<accession>A0A9J6P5T0</accession>
<feature type="domain" description="DUF4342" evidence="2">
    <location>
        <begin position="47"/>
        <end position="120"/>
    </location>
</feature>
<dbReference type="InterPro" id="IPR025642">
    <property type="entry name" value="DUF4342"/>
</dbReference>
<dbReference type="AlphaFoldDB" id="A0A9J6P5T0"/>
<comment type="caution">
    <text evidence="3">The sequence shown here is derived from an EMBL/GenBank/DDBJ whole genome shotgun (WGS) entry which is preliminary data.</text>
</comment>
<dbReference type="InterPro" id="IPR009060">
    <property type="entry name" value="UBA-like_sf"/>
</dbReference>
<evidence type="ECO:0000256" key="1">
    <source>
        <dbReference type="SAM" id="Phobius"/>
    </source>
</evidence>
<feature type="transmembrane region" description="Helical" evidence="1">
    <location>
        <begin position="86"/>
        <end position="111"/>
    </location>
</feature>
<dbReference type="Pfam" id="PF14242">
    <property type="entry name" value="DUF4342"/>
    <property type="match status" value="1"/>
</dbReference>
<keyword evidence="1" id="KW-0812">Transmembrane</keyword>
<reference evidence="3" key="1">
    <citation type="journal article" date="2021" name="mSystems">
        <title>Bacteria and Archaea Synergistically Convert Glycine Betaine to Biogenic Methane in the Formosa Cold Seep of the South China Sea.</title>
        <authorList>
            <person name="Li L."/>
            <person name="Zhang W."/>
            <person name="Zhang S."/>
            <person name="Song L."/>
            <person name="Sun Q."/>
            <person name="Zhang H."/>
            <person name="Xiang H."/>
            <person name="Dong X."/>
        </authorList>
    </citation>
    <scope>NUCLEOTIDE SEQUENCE</scope>
    <source>
        <strain evidence="3">ZWT</strain>
    </source>
</reference>
<keyword evidence="1" id="KW-0472">Membrane</keyword>
<dbReference type="SUPFAM" id="SSF46934">
    <property type="entry name" value="UBA-like"/>
    <property type="match status" value="1"/>
</dbReference>
<dbReference type="Gene3D" id="1.10.8.10">
    <property type="entry name" value="DNA helicase RuvA subunit, C-terminal domain"/>
    <property type="match status" value="1"/>
</dbReference>
<evidence type="ECO:0000313" key="4">
    <source>
        <dbReference type="Proteomes" id="UP001056429"/>
    </source>
</evidence>
<dbReference type="EMBL" id="JAGSOJ010000004">
    <property type="protein sequence ID" value="MCM1991494.1"/>
    <property type="molecule type" value="Genomic_DNA"/>
</dbReference>
<proteinExistence type="predicted"/>
<organism evidence="3 4">
    <name type="scientific">Oceanirhabdus seepicola</name>
    <dbReference type="NCBI Taxonomy" id="2828781"/>
    <lineage>
        <taxon>Bacteria</taxon>
        <taxon>Bacillati</taxon>
        <taxon>Bacillota</taxon>
        <taxon>Clostridia</taxon>
        <taxon>Eubacteriales</taxon>
        <taxon>Clostridiaceae</taxon>
        <taxon>Oceanirhabdus</taxon>
    </lineage>
</organism>